<organism evidence="2 3">
    <name type="scientific">Herbinix hemicellulosilytica</name>
    <dbReference type="NCBI Taxonomy" id="1564487"/>
    <lineage>
        <taxon>Bacteria</taxon>
        <taxon>Bacillati</taxon>
        <taxon>Bacillota</taxon>
        <taxon>Clostridia</taxon>
        <taxon>Lachnospirales</taxon>
        <taxon>Lachnospiraceae</taxon>
        <taxon>Herbinix</taxon>
    </lineage>
</organism>
<evidence type="ECO:0000313" key="3">
    <source>
        <dbReference type="Proteomes" id="UP000236497"/>
    </source>
</evidence>
<dbReference type="RefSeq" id="WP_103202337.1">
    <property type="nucleotide sequence ID" value="NZ_CVTD020000013.1"/>
</dbReference>
<sequence>MIFVFGVLLVISFMREKDKILNKKVNFLVFLFLSFIGIMLGIIHQIYPYVPSMASVLEKYIK</sequence>
<reference evidence="2 3" key="1">
    <citation type="submission" date="2015-06" db="EMBL/GenBank/DDBJ databases">
        <authorList>
            <person name="Wibberg Daniel"/>
        </authorList>
    </citation>
    <scope>NUCLEOTIDE SEQUENCE [LARGE SCALE GENOMIC DNA]</scope>
    <source>
        <strain evidence="2 3">T3/55T</strain>
    </source>
</reference>
<keyword evidence="1" id="KW-1133">Transmembrane helix</keyword>
<proteinExistence type="predicted"/>
<evidence type="ECO:0000313" key="2">
    <source>
        <dbReference type="EMBL" id="CRZ34213.1"/>
    </source>
</evidence>
<dbReference type="OrthoDB" id="9927044at2"/>
<name>A0A0H5SV63_HERHM</name>
<dbReference type="AlphaFoldDB" id="A0A0H5SV63"/>
<dbReference type="EMBL" id="CVTD020000013">
    <property type="protein sequence ID" value="CRZ34213.1"/>
    <property type="molecule type" value="Genomic_DNA"/>
</dbReference>
<protein>
    <submittedName>
        <fullName evidence="2">Uncharacterized protein</fullName>
    </submittedName>
</protein>
<keyword evidence="1" id="KW-0472">Membrane</keyword>
<keyword evidence="3" id="KW-1185">Reference proteome</keyword>
<accession>A0A0H5SV63</accession>
<dbReference type="Proteomes" id="UP000236497">
    <property type="component" value="Unassembled WGS sequence"/>
</dbReference>
<evidence type="ECO:0000256" key="1">
    <source>
        <dbReference type="SAM" id="Phobius"/>
    </source>
</evidence>
<keyword evidence="1" id="KW-0812">Transmembrane</keyword>
<feature type="transmembrane region" description="Helical" evidence="1">
    <location>
        <begin position="25"/>
        <end position="47"/>
    </location>
</feature>
<gene>
    <name evidence="2" type="ORF">HHT355_1010</name>
</gene>